<evidence type="ECO:0000256" key="1">
    <source>
        <dbReference type="SAM" id="Phobius"/>
    </source>
</evidence>
<name>A0ABD5YLQ8_9EURY</name>
<organism evidence="2 3">
    <name type="scientific">Halorubrum yunnanense</name>
    <dbReference type="NCBI Taxonomy" id="1526162"/>
    <lineage>
        <taxon>Archaea</taxon>
        <taxon>Methanobacteriati</taxon>
        <taxon>Methanobacteriota</taxon>
        <taxon>Stenosarchaea group</taxon>
        <taxon>Halobacteria</taxon>
        <taxon>Halobacteriales</taxon>
        <taxon>Haloferacaceae</taxon>
        <taxon>Halorubrum</taxon>
    </lineage>
</organism>
<reference evidence="2 3" key="1">
    <citation type="journal article" date="2019" name="Int. J. Syst. Evol. Microbiol.">
        <title>The Global Catalogue of Microorganisms (GCM) 10K type strain sequencing project: providing services to taxonomists for standard genome sequencing and annotation.</title>
        <authorList>
            <consortium name="The Broad Institute Genomics Platform"/>
            <consortium name="The Broad Institute Genome Sequencing Center for Infectious Disease"/>
            <person name="Wu L."/>
            <person name="Ma J."/>
        </authorList>
    </citation>
    <scope>NUCLEOTIDE SEQUENCE [LARGE SCALE GENOMIC DNA]</scope>
    <source>
        <strain evidence="2 3">Q85</strain>
    </source>
</reference>
<proteinExistence type="predicted"/>
<evidence type="ECO:0008006" key="4">
    <source>
        <dbReference type="Google" id="ProtNLM"/>
    </source>
</evidence>
<evidence type="ECO:0000313" key="2">
    <source>
        <dbReference type="EMBL" id="MFC7188101.1"/>
    </source>
</evidence>
<feature type="transmembrane region" description="Helical" evidence="1">
    <location>
        <begin position="37"/>
        <end position="60"/>
    </location>
</feature>
<feature type="transmembrane region" description="Helical" evidence="1">
    <location>
        <begin position="72"/>
        <end position="100"/>
    </location>
</feature>
<dbReference type="AlphaFoldDB" id="A0ABD5YLQ8"/>
<sequence>MNGSSVPPKVYRGNDPGLRRLVTVASYLSPLQVVGQAVMLVVSTAIGVAGAAVGAWLIWTTIHRGLTTPSDLGLVGSFFASLGTAVWIVGVALLSFLWLISMAVAWPTEGNDLAKALYGPPV</sequence>
<gene>
    <name evidence="2" type="ORF">ACFQMK_14700</name>
</gene>
<keyword evidence="1" id="KW-0812">Transmembrane</keyword>
<dbReference type="Proteomes" id="UP001596390">
    <property type="component" value="Unassembled WGS sequence"/>
</dbReference>
<dbReference type="RefSeq" id="WP_267665551.1">
    <property type="nucleotide sequence ID" value="NZ_JAODIX010000071.1"/>
</dbReference>
<comment type="caution">
    <text evidence="2">The sequence shown here is derived from an EMBL/GenBank/DDBJ whole genome shotgun (WGS) entry which is preliminary data.</text>
</comment>
<dbReference type="EMBL" id="JBHSZZ010000071">
    <property type="protein sequence ID" value="MFC7188101.1"/>
    <property type="molecule type" value="Genomic_DNA"/>
</dbReference>
<accession>A0ABD5YLQ8</accession>
<keyword evidence="1" id="KW-0472">Membrane</keyword>
<keyword evidence="1" id="KW-1133">Transmembrane helix</keyword>
<evidence type="ECO:0000313" key="3">
    <source>
        <dbReference type="Proteomes" id="UP001596390"/>
    </source>
</evidence>
<protein>
    <recommendedName>
        <fullName evidence="4">Yip1 domain-containing protein</fullName>
    </recommendedName>
</protein>
<keyword evidence="3" id="KW-1185">Reference proteome</keyword>